<evidence type="ECO:0000256" key="1">
    <source>
        <dbReference type="ARBA" id="ARBA00022527"/>
    </source>
</evidence>
<accession>A0A8B8I6B9</accession>
<dbReference type="GO" id="GO:0005524">
    <property type="term" value="F:ATP binding"/>
    <property type="evidence" value="ECO:0007669"/>
    <property type="project" value="UniProtKB-UniRule"/>
</dbReference>
<dbReference type="PROSITE" id="PS51285">
    <property type="entry name" value="AGC_KINASE_CTER"/>
    <property type="match status" value="1"/>
</dbReference>
<evidence type="ECO:0000259" key="9">
    <source>
        <dbReference type="PROSITE" id="PS51285"/>
    </source>
</evidence>
<organism evidence="10 11">
    <name type="scientific">Vanessa tameamea</name>
    <name type="common">Kamehameha butterfly</name>
    <dbReference type="NCBI Taxonomy" id="334116"/>
    <lineage>
        <taxon>Eukaryota</taxon>
        <taxon>Metazoa</taxon>
        <taxon>Ecdysozoa</taxon>
        <taxon>Arthropoda</taxon>
        <taxon>Hexapoda</taxon>
        <taxon>Insecta</taxon>
        <taxon>Pterygota</taxon>
        <taxon>Neoptera</taxon>
        <taxon>Endopterygota</taxon>
        <taxon>Lepidoptera</taxon>
        <taxon>Glossata</taxon>
        <taxon>Ditrysia</taxon>
        <taxon>Papilionoidea</taxon>
        <taxon>Nymphalidae</taxon>
        <taxon>Nymphalinae</taxon>
        <taxon>Vanessa</taxon>
    </lineage>
</organism>
<dbReference type="GO" id="GO:0007476">
    <property type="term" value="P:imaginal disc-derived wing morphogenesis"/>
    <property type="evidence" value="ECO:0007669"/>
    <property type="project" value="UniProtKB-ARBA"/>
</dbReference>
<dbReference type="PROSITE" id="PS50011">
    <property type="entry name" value="PROTEIN_KINASE_DOM"/>
    <property type="match status" value="1"/>
</dbReference>
<dbReference type="InterPro" id="IPR011009">
    <property type="entry name" value="Kinase-like_dom_sf"/>
</dbReference>
<evidence type="ECO:0000256" key="6">
    <source>
        <dbReference type="PROSITE-ProRule" id="PRU10141"/>
    </source>
</evidence>
<proteinExistence type="inferred from homology"/>
<feature type="domain" description="Protein kinase" evidence="8">
    <location>
        <begin position="42"/>
        <end position="296"/>
    </location>
</feature>
<dbReference type="PANTHER" id="PTHR24353">
    <property type="entry name" value="CYCLIC NUCLEOTIDE-DEPENDENT PROTEIN KINASE"/>
    <property type="match status" value="1"/>
</dbReference>
<dbReference type="Proteomes" id="UP001652626">
    <property type="component" value="Chromosome 3"/>
</dbReference>
<comment type="similarity">
    <text evidence="7">Belongs to the protein kinase superfamily.</text>
</comment>
<gene>
    <name evidence="11" type="primary">LOC113397491</name>
</gene>
<dbReference type="AlphaFoldDB" id="A0A8B8I6B9"/>
<evidence type="ECO:0000256" key="3">
    <source>
        <dbReference type="ARBA" id="ARBA00022741"/>
    </source>
</evidence>
<dbReference type="SMART" id="SM00220">
    <property type="entry name" value="S_TKc"/>
    <property type="match status" value="1"/>
</dbReference>
<feature type="domain" description="AGC-kinase C-terminal" evidence="9">
    <location>
        <begin position="297"/>
        <end position="349"/>
    </location>
</feature>
<feature type="binding site" evidence="6">
    <location>
        <position position="75"/>
    </location>
    <ligand>
        <name>ATP</name>
        <dbReference type="ChEBI" id="CHEBI:30616"/>
    </ligand>
</feature>
<protein>
    <submittedName>
        <fullName evidence="11">cAMP-dependent protein kinase catalytic subunit alpha-like</fullName>
    </submittedName>
</protein>
<keyword evidence="4" id="KW-0418">Kinase</keyword>
<dbReference type="GO" id="GO:0004691">
    <property type="term" value="F:cAMP-dependent protein kinase activity"/>
    <property type="evidence" value="ECO:0007669"/>
    <property type="project" value="TreeGrafter"/>
</dbReference>
<keyword evidence="1 7" id="KW-0723">Serine/threonine-protein kinase</keyword>
<dbReference type="OMA" id="YHAMKVV"/>
<dbReference type="OrthoDB" id="63267at2759"/>
<dbReference type="Gene3D" id="3.30.200.20">
    <property type="entry name" value="Phosphorylase Kinase, domain 1"/>
    <property type="match status" value="1"/>
</dbReference>
<dbReference type="RefSeq" id="XP_026491666.2">
    <property type="nucleotide sequence ID" value="XM_026635881.2"/>
</dbReference>
<dbReference type="InterPro" id="IPR008271">
    <property type="entry name" value="Ser/Thr_kinase_AS"/>
</dbReference>
<keyword evidence="5 6" id="KW-0067">ATP-binding</keyword>
<dbReference type="InterPro" id="IPR017441">
    <property type="entry name" value="Protein_kinase_ATP_BS"/>
</dbReference>
<dbReference type="PANTHER" id="PTHR24353:SF152">
    <property type="entry name" value="UT01108P-RELATED"/>
    <property type="match status" value="1"/>
</dbReference>
<dbReference type="Gene3D" id="1.10.510.10">
    <property type="entry name" value="Transferase(Phosphotransferase) domain 1"/>
    <property type="match status" value="1"/>
</dbReference>
<evidence type="ECO:0000256" key="4">
    <source>
        <dbReference type="ARBA" id="ARBA00022777"/>
    </source>
</evidence>
<keyword evidence="3 6" id="KW-0547">Nucleotide-binding</keyword>
<reference evidence="11" key="2">
    <citation type="submission" date="2025-08" db="UniProtKB">
        <authorList>
            <consortium name="RefSeq"/>
        </authorList>
    </citation>
    <scope>IDENTIFICATION</scope>
    <source>
        <tissue evidence="11">Whole body</tissue>
    </source>
</reference>
<dbReference type="GeneID" id="113397491"/>
<keyword evidence="10" id="KW-1185">Reference proteome</keyword>
<reference evidence="10" key="1">
    <citation type="submission" date="2025-05" db="UniProtKB">
        <authorList>
            <consortium name="RefSeq"/>
        </authorList>
    </citation>
    <scope>NUCLEOTIDE SEQUENCE [LARGE SCALE GENOMIC DNA]</scope>
</reference>
<dbReference type="SUPFAM" id="SSF56112">
    <property type="entry name" value="Protein kinase-like (PK-like)"/>
    <property type="match status" value="1"/>
</dbReference>
<dbReference type="InterPro" id="IPR000719">
    <property type="entry name" value="Prot_kinase_dom"/>
</dbReference>
<keyword evidence="2" id="KW-0808">Transferase</keyword>
<dbReference type="PROSITE" id="PS00108">
    <property type="entry name" value="PROTEIN_KINASE_ST"/>
    <property type="match status" value="1"/>
</dbReference>
<evidence type="ECO:0000313" key="11">
    <source>
        <dbReference type="RefSeq" id="XP_026491666.2"/>
    </source>
</evidence>
<dbReference type="GO" id="GO:0005634">
    <property type="term" value="C:nucleus"/>
    <property type="evidence" value="ECO:0007669"/>
    <property type="project" value="TreeGrafter"/>
</dbReference>
<dbReference type="Pfam" id="PF00069">
    <property type="entry name" value="Pkinase"/>
    <property type="match status" value="1"/>
</dbReference>
<evidence type="ECO:0000256" key="2">
    <source>
        <dbReference type="ARBA" id="ARBA00022679"/>
    </source>
</evidence>
<sequence>MARSPYTRQNHQDHRRYLDMLKSEFLKRYDDPTQSEKTSIDYDSIKAIGNGAYGEVFLVRDKSTFTYHAMKVVAKEIVVERRHVKHLILEKKILQAVQFPFVLSLDNAFKDNLYLYFILPYVAGGELFTYIQKYGNFSEEMSKFYASQVALALEYLHYCDIIHRDIKPENILIDTNGYIKLCDFGFCKILKKKTWTLCGTPEYLAPEVIMAKGYSFAVDWWALGVLIFEMCSGYPPFFASDPSKLYEKILEGHYKCPDTLNSDCKNLIKSLLQVDPTKRLGSLKNGVYDVKAHSWFNDICWQSILHQRVQAAFVPICSSPGDTSNFPEIQQIKLKKSSKYYYAKEFEEF</sequence>
<evidence type="ECO:0000313" key="10">
    <source>
        <dbReference type="Proteomes" id="UP001652626"/>
    </source>
</evidence>
<dbReference type="GO" id="GO:0005829">
    <property type="term" value="C:cytosol"/>
    <property type="evidence" value="ECO:0007669"/>
    <property type="project" value="TreeGrafter"/>
</dbReference>
<evidence type="ECO:0000259" key="8">
    <source>
        <dbReference type="PROSITE" id="PS50011"/>
    </source>
</evidence>
<evidence type="ECO:0000256" key="5">
    <source>
        <dbReference type="ARBA" id="ARBA00022840"/>
    </source>
</evidence>
<name>A0A8B8I6B9_VANTA</name>
<evidence type="ECO:0000256" key="7">
    <source>
        <dbReference type="RuleBase" id="RU000304"/>
    </source>
</evidence>
<dbReference type="InterPro" id="IPR000961">
    <property type="entry name" value="AGC-kinase_C"/>
</dbReference>
<dbReference type="GO" id="GO:0005952">
    <property type="term" value="C:cAMP-dependent protein kinase complex"/>
    <property type="evidence" value="ECO:0007669"/>
    <property type="project" value="TreeGrafter"/>
</dbReference>
<dbReference type="PROSITE" id="PS00107">
    <property type="entry name" value="PROTEIN_KINASE_ATP"/>
    <property type="match status" value="1"/>
</dbReference>